<dbReference type="EMBL" id="CP037900">
    <property type="protein sequence ID" value="QBP09565.1"/>
    <property type="molecule type" value="Genomic_DNA"/>
</dbReference>
<dbReference type="Proteomes" id="UP000253772">
    <property type="component" value="Chromosome c1"/>
</dbReference>
<dbReference type="RefSeq" id="WP_111733581.1">
    <property type="nucleotide sequence ID" value="NZ_CP037900.1"/>
</dbReference>
<dbReference type="PRINTS" id="PR00111">
    <property type="entry name" value="ABHYDROLASE"/>
</dbReference>
<evidence type="ECO:0000259" key="1">
    <source>
        <dbReference type="Pfam" id="PF00561"/>
    </source>
</evidence>
<sequence>MQRLNVDAPGIPRTSVLDAGQGRPTILIHGTSSSAEMGWAQLLPRLAAKRRCLAFDMVGAGQTEDPGGPIALATLVEQVRAVADLAGDGKPLDLVGYSLGAVVAAVAAAAMPDRVRRLVLLGGWVQSSRSMCVLFDLWAELSRTDKHQLARLLLVNGVSDTFFQANSTEAIQTALDRIANLLSAGGDRQAELDATIDIRAELPKIRAQTLVIGMQQDRLVPPAHCRDLAAGIAGARYEQIDCGHLVTLEQPGALLYLVESHLDSPTGHCHEERHGAA</sequence>
<organism evidence="2 3">
    <name type="scientific">Cupriavidus metallidurans</name>
    <dbReference type="NCBI Taxonomy" id="119219"/>
    <lineage>
        <taxon>Bacteria</taxon>
        <taxon>Pseudomonadati</taxon>
        <taxon>Pseudomonadota</taxon>
        <taxon>Betaproteobacteria</taxon>
        <taxon>Burkholderiales</taxon>
        <taxon>Burkholderiaceae</taxon>
        <taxon>Cupriavidus</taxon>
    </lineage>
</organism>
<protein>
    <submittedName>
        <fullName evidence="2">Alpha/beta fold hydrolase</fullName>
    </submittedName>
</protein>
<dbReference type="PANTHER" id="PTHR43798">
    <property type="entry name" value="MONOACYLGLYCEROL LIPASE"/>
    <property type="match status" value="1"/>
</dbReference>
<dbReference type="SUPFAM" id="SSF53474">
    <property type="entry name" value="alpha/beta-Hydrolases"/>
    <property type="match status" value="1"/>
</dbReference>
<dbReference type="InterPro" id="IPR029058">
    <property type="entry name" value="AB_hydrolase_fold"/>
</dbReference>
<dbReference type="AlphaFoldDB" id="A0A482IK65"/>
<evidence type="ECO:0000313" key="2">
    <source>
        <dbReference type="EMBL" id="QBP09565.1"/>
    </source>
</evidence>
<dbReference type="PANTHER" id="PTHR43798:SF33">
    <property type="entry name" value="HYDROLASE, PUTATIVE (AFU_ORTHOLOGUE AFUA_2G14860)-RELATED"/>
    <property type="match status" value="1"/>
</dbReference>
<name>A0A482IK65_9BURK</name>
<gene>
    <name evidence="2" type="ORF">DDF84_007220</name>
</gene>
<dbReference type="GO" id="GO:0016020">
    <property type="term" value="C:membrane"/>
    <property type="evidence" value="ECO:0007669"/>
    <property type="project" value="TreeGrafter"/>
</dbReference>
<feature type="domain" description="AB hydrolase-1" evidence="1">
    <location>
        <begin position="26"/>
        <end position="250"/>
    </location>
</feature>
<dbReference type="Gene3D" id="3.40.50.1820">
    <property type="entry name" value="alpha/beta hydrolase"/>
    <property type="match status" value="1"/>
</dbReference>
<reference evidence="2 3" key="1">
    <citation type="submission" date="2019-03" db="EMBL/GenBank/DDBJ databases">
        <title>Comparative insights into the high quality Complete genome sequence of highly metal resistant Cupriavidus metallidurans strain BS1 isolated from a gold-copper mine.</title>
        <authorList>
            <person name="Mazhar H.S."/>
            <person name="Rensing C."/>
        </authorList>
    </citation>
    <scope>NUCLEOTIDE SEQUENCE [LARGE SCALE GENOMIC DNA]</scope>
    <source>
        <strain evidence="2 3">BS1</strain>
    </source>
</reference>
<dbReference type="Pfam" id="PF00561">
    <property type="entry name" value="Abhydrolase_1"/>
    <property type="match status" value="1"/>
</dbReference>
<accession>A0A482IK65</accession>
<dbReference type="GO" id="GO:0016787">
    <property type="term" value="F:hydrolase activity"/>
    <property type="evidence" value="ECO:0007669"/>
    <property type="project" value="UniProtKB-KW"/>
</dbReference>
<keyword evidence="2" id="KW-0378">Hydrolase</keyword>
<dbReference type="InterPro" id="IPR050266">
    <property type="entry name" value="AB_hydrolase_sf"/>
</dbReference>
<evidence type="ECO:0000313" key="3">
    <source>
        <dbReference type="Proteomes" id="UP000253772"/>
    </source>
</evidence>
<dbReference type="InterPro" id="IPR000073">
    <property type="entry name" value="AB_hydrolase_1"/>
</dbReference>
<dbReference type="OrthoDB" id="2086224at2"/>
<proteinExistence type="predicted"/>